<reference evidence="1" key="1">
    <citation type="submission" date="2020-01" db="EMBL/GenBank/DDBJ databases">
        <authorList>
            <person name="Meier V. D."/>
            <person name="Meier V D."/>
        </authorList>
    </citation>
    <scope>NUCLEOTIDE SEQUENCE</scope>
    <source>
        <strain evidence="1">HLG_WM_MAG_03</strain>
    </source>
</reference>
<dbReference type="EMBL" id="CACVAR010000394">
    <property type="protein sequence ID" value="CAA6825756.1"/>
    <property type="molecule type" value="Genomic_DNA"/>
</dbReference>
<gene>
    <name evidence="1" type="ORF">HELGO_WM25901</name>
</gene>
<dbReference type="AlphaFoldDB" id="A0A6S6UDC6"/>
<dbReference type="CDD" id="cd00161">
    <property type="entry name" value="beta-trefoil_Ricin-like"/>
    <property type="match status" value="1"/>
</dbReference>
<sequence length="1142" mass="133832">MNRKKLKNVSMLGESNWKQELLLKIKAEEFIIKESKLSLVRIVESNLSESDKKDFNKLEKEMHNKPFKELVNETAKFQNLITLRDSTFNLQRESDRDEFLRDKYYDGISMAGLIENDLAYFDKYVNQVIFKRELREKLWNLLRYDLATWCGKSERLLIGDNDQKGVIAIIINFIIKHTQVKEEIYDIWFNSDESKEKVGFQKAFQMMLDELEKLFKKNNYEKRLNIATIEEYFKDYFDTQEPKKWQDKVLLKSTLGWRSLETDYDYQQAQNAYNDELDKIEDEKVTATNWINHIPSNDPLRKSIATAILEQARSKRVEENEKTLKSAEKAFYDKNKYSKKRADLVKQLKDKDAKVYQIDEITNDVQKYVGSWLGHALVKVIQGKDKKDIKPTQKEMEELTKKLLAMAAPLFSTFPMGSFVFAFVNGVILESIFTEEKGKEALITKEIRALKGYIGKKFDEQFGKIQTELRLLDFQKFSSANTTLISDRYQKVLDKIDKYSRLNPEDIKVMQKYFDSDFEVTVKTLLIKAYGIEVELKNATFESKTQNITDYDSLLGILFKRLKEDDTYTMSQFYGEATHINKMLINILELISLKQKEALNFFAVIHENELNNEKRQEYFNTILNIREQRGGSAEESRPIKKIIEYINNDILKLFLGNENEPIIKQIYGNNQTFIIVPVFNNFSKKGKNTLLGMKERETRLVQKTDIDSESTKYLFKLDEKNQQIIRYVGEGSATKKTLSLDDKNRGTSFKIKDEGRINRFDITLTKEDGVFYIQPMDNNSKDSSKAMDVYAYNKNDNAEIVIYDKNHQENQKFNLIPLDPVKSKIKSADDVANFLSFSSDRKEEVKMYAYFRPGSEIIPNLKYYSRDERCYIYLDSETQTFQVFYRDLGKARVKYELPVKCTQLVYEESGNLVAYIFEEKDNKLKKKEVWSSNTFGAKYATLEIRKGSFFAIQDYQERYLWGTLSPGEYIDEKRSFSIHIHTDTSNFLGYPLEAGLRDAYFARNKLISDAQSFIFVPLGNSGNIFQIVSLYDNGKYALTYTGNKEEAFRLEIKNKNNKNQKFFVVPKFLIWRGNIRDVNILPVSELENHKTLRSNRYTTHHSYGILRLGFDKSFLSNRRNPDGSYAIDTFILSRQDYHSIKN</sequence>
<name>A0A6S6UDC6_9BACT</name>
<accession>A0A6S6UDC6</accession>
<proteinExistence type="predicted"/>
<organism evidence="1">
    <name type="scientific">uncultured Sulfurovum sp</name>
    <dbReference type="NCBI Taxonomy" id="269237"/>
    <lineage>
        <taxon>Bacteria</taxon>
        <taxon>Pseudomonadati</taxon>
        <taxon>Campylobacterota</taxon>
        <taxon>Epsilonproteobacteria</taxon>
        <taxon>Campylobacterales</taxon>
        <taxon>Sulfurovaceae</taxon>
        <taxon>Sulfurovum</taxon>
        <taxon>environmental samples</taxon>
    </lineage>
</organism>
<evidence type="ECO:0000313" key="1">
    <source>
        <dbReference type="EMBL" id="CAA6825756.1"/>
    </source>
</evidence>
<dbReference type="InterPro" id="IPR035992">
    <property type="entry name" value="Ricin_B-like_lectins"/>
</dbReference>
<dbReference type="Gene3D" id="2.80.10.50">
    <property type="match status" value="1"/>
</dbReference>
<dbReference type="SUPFAM" id="SSF50370">
    <property type="entry name" value="Ricin B-like lectins"/>
    <property type="match status" value="1"/>
</dbReference>
<protein>
    <submittedName>
        <fullName evidence="1">Uncharacterized protein</fullName>
    </submittedName>
</protein>